<proteinExistence type="predicted"/>
<comment type="caution">
    <text evidence="1">The sequence shown here is derived from an EMBL/GenBank/DDBJ whole genome shotgun (WGS) entry which is preliminary data.</text>
</comment>
<organism evidence="1 2">
    <name type="scientific">Agrococcus baldri</name>
    <dbReference type="NCBI Taxonomy" id="153730"/>
    <lineage>
        <taxon>Bacteria</taxon>
        <taxon>Bacillati</taxon>
        <taxon>Actinomycetota</taxon>
        <taxon>Actinomycetes</taxon>
        <taxon>Micrococcales</taxon>
        <taxon>Microbacteriaceae</taxon>
        <taxon>Agrococcus</taxon>
    </lineage>
</organism>
<dbReference type="EMBL" id="FOZN01000001">
    <property type="protein sequence ID" value="SFS00580.1"/>
    <property type="molecule type" value="Genomic_DNA"/>
</dbReference>
<keyword evidence="2" id="KW-1185">Reference proteome</keyword>
<dbReference type="SUPFAM" id="SSF47598">
    <property type="entry name" value="Ribbon-helix-helix"/>
    <property type="match status" value="1"/>
</dbReference>
<reference evidence="1 2" key="1">
    <citation type="submission" date="2016-10" db="EMBL/GenBank/DDBJ databases">
        <authorList>
            <person name="Varghese N."/>
            <person name="Submissions S."/>
        </authorList>
    </citation>
    <scope>NUCLEOTIDE SEQUENCE [LARGE SCALE GENOMIC DNA]</scope>
    <source>
        <strain evidence="1 2">IAM 15147</strain>
    </source>
</reference>
<name>A0AA94HKL3_9MICO</name>
<accession>A0AA94HKL3</accession>
<evidence type="ECO:0008006" key="3">
    <source>
        <dbReference type="Google" id="ProtNLM"/>
    </source>
</evidence>
<dbReference type="Proteomes" id="UP000198506">
    <property type="component" value="Unassembled WGS sequence"/>
</dbReference>
<dbReference type="InterPro" id="IPR010985">
    <property type="entry name" value="Ribbon_hlx_hlx"/>
</dbReference>
<gene>
    <name evidence="1" type="ORF">SAMN04487783_0466</name>
</gene>
<sequence>MKRRMRTTVNIDAELLAAAKLQAARTHQTIGSVIEDALRRALQQHDESRAAVTLPEFRYAGGLRDGVDLLDRDAMGGLLGESSR</sequence>
<evidence type="ECO:0000313" key="1">
    <source>
        <dbReference type="EMBL" id="SFS00580.1"/>
    </source>
</evidence>
<protein>
    <recommendedName>
        <fullName evidence="3">DUF2191 domain-containing protein</fullName>
    </recommendedName>
</protein>
<dbReference type="AlphaFoldDB" id="A0AA94HKL3"/>
<dbReference type="GO" id="GO:0006355">
    <property type="term" value="P:regulation of DNA-templated transcription"/>
    <property type="evidence" value="ECO:0007669"/>
    <property type="project" value="InterPro"/>
</dbReference>
<evidence type="ECO:0000313" key="2">
    <source>
        <dbReference type="Proteomes" id="UP000198506"/>
    </source>
</evidence>